<evidence type="ECO:0000256" key="5">
    <source>
        <dbReference type="HAMAP-Rule" id="MF_00378"/>
    </source>
</evidence>
<dbReference type="InterPro" id="IPR003753">
    <property type="entry name" value="Exonuc_VII_L"/>
</dbReference>
<dbReference type="Proteomes" id="UP000185639">
    <property type="component" value="Unassembled WGS sequence"/>
</dbReference>
<dbReference type="GO" id="GO:0006308">
    <property type="term" value="P:DNA catabolic process"/>
    <property type="evidence" value="ECO:0007669"/>
    <property type="project" value="UniProtKB-UniRule"/>
</dbReference>
<dbReference type="EMBL" id="FTOH01000011">
    <property type="protein sequence ID" value="SIT13051.1"/>
    <property type="molecule type" value="Genomic_DNA"/>
</dbReference>
<dbReference type="InterPro" id="IPR025824">
    <property type="entry name" value="OB-fold_nuc-bd_dom"/>
</dbReference>
<dbReference type="NCBIfam" id="TIGR00237">
    <property type="entry name" value="xseA"/>
    <property type="match status" value="1"/>
</dbReference>
<dbReference type="PANTHER" id="PTHR30008">
    <property type="entry name" value="EXODEOXYRIBONUCLEASE 7 LARGE SUBUNIT"/>
    <property type="match status" value="1"/>
</dbReference>
<dbReference type="EC" id="3.1.11.6" evidence="5"/>
<keyword evidence="4 5" id="KW-0269">Exonuclease</keyword>
<dbReference type="Gene3D" id="2.40.50.1010">
    <property type="match status" value="1"/>
</dbReference>
<proteinExistence type="inferred from homology"/>
<dbReference type="Pfam" id="PF13742">
    <property type="entry name" value="tRNA_anti_2"/>
    <property type="match status" value="1"/>
</dbReference>
<dbReference type="GO" id="GO:0005737">
    <property type="term" value="C:cytoplasm"/>
    <property type="evidence" value="ECO:0007669"/>
    <property type="project" value="UniProtKB-SubCell"/>
</dbReference>
<comment type="function">
    <text evidence="5">Bidirectionally degrades single-stranded DNA into large acid-insoluble oligonucleotides, which are then degraded further into small acid-soluble oligonucleotides.</text>
</comment>
<organism evidence="10 11">
    <name type="scientific">Thalassolituus maritimus</name>
    <dbReference type="NCBI Taxonomy" id="484498"/>
    <lineage>
        <taxon>Bacteria</taxon>
        <taxon>Pseudomonadati</taxon>
        <taxon>Pseudomonadota</taxon>
        <taxon>Gammaproteobacteria</taxon>
        <taxon>Oceanospirillales</taxon>
        <taxon>Oceanospirillaceae</taxon>
        <taxon>Thalassolituus</taxon>
    </lineage>
</organism>
<evidence type="ECO:0000256" key="6">
    <source>
        <dbReference type="RuleBase" id="RU004355"/>
    </source>
</evidence>
<dbReference type="InterPro" id="IPR020579">
    <property type="entry name" value="Exonuc_VII_lsu_C"/>
</dbReference>
<gene>
    <name evidence="5" type="primary">xseA</name>
    <name evidence="10" type="ORF">SAMN05421686_11110</name>
</gene>
<evidence type="ECO:0000256" key="1">
    <source>
        <dbReference type="ARBA" id="ARBA00022490"/>
    </source>
</evidence>
<reference evidence="11" key="1">
    <citation type="submission" date="2017-01" db="EMBL/GenBank/DDBJ databases">
        <authorList>
            <person name="Varghese N."/>
            <person name="Submissions S."/>
        </authorList>
    </citation>
    <scope>NUCLEOTIDE SEQUENCE [LARGE SCALE GENOMIC DNA]</scope>
    <source>
        <strain evidence="11">DSM 24913</strain>
    </source>
</reference>
<keyword evidence="11" id="KW-1185">Reference proteome</keyword>
<feature type="region of interest" description="Disordered" evidence="7">
    <location>
        <begin position="444"/>
        <end position="467"/>
    </location>
</feature>
<evidence type="ECO:0000259" key="8">
    <source>
        <dbReference type="Pfam" id="PF02601"/>
    </source>
</evidence>
<feature type="compositionally biased region" description="Basic and acidic residues" evidence="7">
    <location>
        <begin position="450"/>
        <end position="467"/>
    </location>
</feature>
<comment type="similarity">
    <text evidence="5 6">Belongs to the XseA family.</text>
</comment>
<evidence type="ECO:0000256" key="7">
    <source>
        <dbReference type="SAM" id="MobiDB-lite"/>
    </source>
</evidence>
<feature type="domain" description="OB-fold nucleic acid binding" evidence="9">
    <location>
        <begin position="13"/>
        <end position="105"/>
    </location>
</feature>
<dbReference type="GO" id="GO:0008855">
    <property type="term" value="F:exodeoxyribonuclease VII activity"/>
    <property type="evidence" value="ECO:0007669"/>
    <property type="project" value="UniProtKB-UniRule"/>
</dbReference>
<dbReference type="HAMAP" id="MF_00378">
    <property type="entry name" value="Exonuc_7_L"/>
    <property type="match status" value="1"/>
</dbReference>
<dbReference type="Pfam" id="PF02601">
    <property type="entry name" value="Exonuc_VII_L"/>
    <property type="match status" value="1"/>
</dbReference>
<keyword evidence="3 5" id="KW-0378">Hydrolase</keyword>
<evidence type="ECO:0000256" key="3">
    <source>
        <dbReference type="ARBA" id="ARBA00022801"/>
    </source>
</evidence>
<evidence type="ECO:0000256" key="4">
    <source>
        <dbReference type="ARBA" id="ARBA00022839"/>
    </source>
</evidence>
<evidence type="ECO:0000313" key="11">
    <source>
        <dbReference type="Proteomes" id="UP000185639"/>
    </source>
</evidence>
<dbReference type="OrthoDB" id="9802795at2"/>
<evidence type="ECO:0000313" key="10">
    <source>
        <dbReference type="EMBL" id="SIT13051.1"/>
    </source>
</evidence>
<name>A0A1N7PR21_9GAMM</name>
<evidence type="ECO:0000256" key="2">
    <source>
        <dbReference type="ARBA" id="ARBA00022722"/>
    </source>
</evidence>
<dbReference type="CDD" id="cd04489">
    <property type="entry name" value="ExoVII_LU_OBF"/>
    <property type="match status" value="1"/>
</dbReference>
<comment type="catalytic activity">
    <reaction evidence="5 6">
        <text>Exonucleolytic cleavage in either 5'- to 3'- or 3'- to 5'-direction to yield nucleoside 5'-phosphates.</text>
        <dbReference type="EC" id="3.1.11.6"/>
    </reaction>
</comment>
<dbReference type="RefSeq" id="WP_076517494.1">
    <property type="nucleotide sequence ID" value="NZ_FTOH01000011.1"/>
</dbReference>
<evidence type="ECO:0000259" key="9">
    <source>
        <dbReference type="Pfam" id="PF13742"/>
    </source>
</evidence>
<keyword evidence="2 5" id="KW-0540">Nuclease</keyword>
<accession>A0A1N7PR21</accession>
<dbReference type="GO" id="GO:0009318">
    <property type="term" value="C:exodeoxyribonuclease VII complex"/>
    <property type="evidence" value="ECO:0007669"/>
    <property type="project" value="UniProtKB-UniRule"/>
</dbReference>
<keyword evidence="1 5" id="KW-0963">Cytoplasm</keyword>
<comment type="subunit">
    <text evidence="5">Heterooligomer composed of large and small subunits.</text>
</comment>
<comment type="subcellular location">
    <subcellularLocation>
        <location evidence="5 6">Cytoplasm</location>
    </subcellularLocation>
</comment>
<protein>
    <recommendedName>
        <fullName evidence="5">Exodeoxyribonuclease 7 large subunit</fullName>
        <ecNumber evidence="5">3.1.11.6</ecNumber>
    </recommendedName>
    <alternativeName>
        <fullName evidence="5">Exodeoxyribonuclease VII large subunit</fullName>
        <shortName evidence="5">Exonuclease VII large subunit</shortName>
    </alternativeName>
</protein>
<dbReference type="PANTHER" id="PTHR30008:SF0">
    <property type="entry name" value="EXODEOXYRIBONUCLEASE 7 LARGE SUBUNIT"/>
    <property type="match status" value="1"/>
</dbReference>
<dbReference type="AlphaFoldDB" id="A0A1N7PR21"/>
<dbReference type="GO" id="GO:0003676">
    <property type="term" value="F:nucleic acid binding"/>
    <property type="evidence" value="ECO:0007669"/>
    <property type="project" value="InterPro"/>
</dbReference>
<feature type="domain" description="Exonuclease VII large subunit C-terminal" evidence="8">
    <location>
        <begin position="129"/>
        <end position="440"/>
    </location>
</feature>
<dbReference type="STRING" id="484498.SAMN05421686_11110"/>
<sequence>MYQTDHPRDPGIFTVSDLNRRAKQMLEVSFASVRVEGEISNLARPSSGHWYFTLKDSGAQVRCAMFRSRAGMVKFQPKEGDKVEVRAKVSLYENRGDYQLIVDAMKPAGEGALLLAFEQLKRKLTAEGLFAEERKRPLPAVKRVAIITSPTGAAIHDMLTVLKRRWPMLEVDLYPAAVQGEEAPQQLINALYRANRDNMADAIIIGRGGGSLEDLWAFNNEVLAREIANSQLPVISAVGHEVDFTIADFVADMRAPTPSAAAELISPDGQQILRYVNDLQQRLIRNQRERFMHAQRSLTQLQSRLRGPRQALQSRAQHLDQLEIRLQRAMTSRLKEPQQRLQRLQTSLAHLHPQRGLTQSQNTLNQIRGRLERAMQQQLQKKKTELGAGMRLLNSVSPLEVLSRGYSITRKTDGTVVRDTKELKAGDEIETLIRSGTLTSTVTDVQDVSQKQELKQEMKQEAKRNDD</sequence>